<accession>A0A6A6RSG3</accession>
<keyword evidence="3" id="KW-1133">Transmembrane helix</keyword>
<evidence type="ECO:0000256" key="1">
    <source>
        <dbReference type="ARBA" id="ARBA00035112"/>
    </source>
</evidence>
<dbReference type="OrthoDB" id="3687641at2759"/>
<feature type="region of interest" description="Disordered" evidence="2">
    <location>
        <begin position="1"/>
        <end position="24"/>
    </location>
</feature>
<evidence type="ECO:0000256" key="3">
    <source>
        <dbReference type="SAM" id="Phobius"/>
    </source>
</evidence>
<dbReference type="Pfam" id="PF11807">
    <property type="entry name" value="UstYa"/>
    <property type="match status" value="1"/>
</dbReference>
<sequence length="286" mass="32853">MASDHQYQPLDGEERDPADEKSLGVDWSDSTQIIPTHTRSFIIFMSIFLISISANVLLVLDNARLKNASRDWGKTKYSGITFDTQIPFHSYTEFWNPNISREKSDAAWDAIETNPMAVSLHDNYAKDVGLAPSTRFPWDTERSIYYIKGFHDLHCLKFLRKAIMSKHYGENQNFSLHHLFHCLDGLRQNIMCTADDTPMPAPIAHHVGDGQLRRCRDWSKLTAWATRPDQHACHKFDDYREATNTLELFAYCPEGSPYGTVMEAYFAYHGHKDPYEGKAEGHEVVF</sequence>
<dbReference type="InterPro" id="IPR021765">
    <property type="entry name" value="UstYa-like"/>
</dbReference>
<protein>
    <submittedName>
        <fullName evidence="4">Uncharacterized protein</fullName>
    </submittedName>
</protein>
<comment type="similarity">
    <text evidence="1">Belongs to the ustYa family.</text>
</comment>
<keyword evidence="3" id="KW-0812">Transmembrane</keyword>
<keyword evidence="3" id="KW-0472">Membrane</keyword>
<feature type="transmembrane region" description="Helical" evidence="3">
    <location>
        <begin position="41"/>
        <end position="60"/>
    </location>
</feature>
<name>A0A6A6RSG3_9PLEO</name>
<dbReference type="EMBL" id="MU006793">
    <property type="protein sequence ID" value="KAF2637581.1"/>
    <property type="molecule type" value="Genomic_DNA"/>
</dbReference>
<dbReference type="PANTHER" id="PTHR33365:SF6">
    <property type="entry name" value="OXIDASE USTYA"/>
    <property type="match status" value="1"/>
</dbReference>
<dbReference type="AlphaFoldDB" id="A0A6A6RSG3"/>
<reference evidence="4" key="1">
    <citation type="journal article" date="2020" name="Stud. Mycol.">
        <title>101 Dothideomycetes genomes: a test case for predicting lifestyles and emergence of pathogens.</title>
        <authorList>
            <person name="Haridas S."/>
            <person name="Albert R."/>
            <person name="Binder M."/>
            <person name="Bloem J."/>
            <person name="Labutti K."/>
            <person name="Salamov A."/>
            <person name="Andreopoulos B."/>
            <person name="Baker S."/>
            <person name="Barry K."/>
            <person name="Bills G."/>
            <person name="Bluhm B."/>
            <person name="Cannon C."/>
            <person name="Castanera R."/>
            <person name="Culley D."/>
            <person name="Daum C."/>
            <person name="Ezra D."/>
            <person name="Gonzalez J."/>
            <person name="Henrissat B."/>
            <person name="Kuo A."/>
            <person name="Liang C."/>
            <person name="Lipzen A."/>
            <person name="Lutzoni F."/>
            <person name="Magnuson J."/>
            <person name="Mondo S."/>
            <person name="Nolan M."/>
            <person name="Ohm R."/>
            <person name="Pangilinan J."/>
            <person name="Park H.-J."/>
            <person name="Ramirez L."/>
            <person name="Alfaro M."/>
            <person name="Sun H."/>
            <person name="Tritt A."/>
            <person name="Yoshinaga Y."/>
            <person name="Zwiers L.-H."/>
            <person name="Turgeon B."/>
            <person name="Goodwin S."/>
            <person name="Spatafora J."/>
            <person name="Crous P."/>
            <person name="Grigoriev I."/>
        </authorList>
    </citation>
    <scope>NUCLEOTIDE SEQUENCE</scope>
    <source>
        <strain evidence="4">CBS 473.64</strain>
    </source>
</reference>
<evidence type="ECO:0000313" key="4">
    <source>
        <dbReference type="EMBL" id="KAF2637581.1"/>
    </source>
</evidence>
<gene>
    <name evidence="4" type="ORF">P280DRAFT_109352</name>
</gene>
<keyword evidence="5" id="KW-1185">Reference proteome</keyword>
<dbReference type="PANTHER" id="PTHR33365">
    <property type="entry name" value="YALI0B05434P"/>
    <property type="match status" value="1"/>
</dbReference>
<evidence type="ECO:0000256" key="2">
    <source>
        <dbReference type="SAM" id="MobiDB-lite"/>
    </source>
</evidence>
<dbReference type="GO" id="GO:0043386">
    <property type="term" value="P:mycotoxin biosynthetic process"/>
    <property type="evidence" value="ECO:0007669"/>
    <property type="project" value="InterPro"/>
</dbReference>
<dbReference type="Proteomes" id="UP000799753">
    <property type="component" value="Unassembled WGS sequence"/>
</dbReference>
<proteinExistence type="inferred from homology"/>
<evidence type="ECO:0000313" key="5">
    <source>
        <dbReference type="Proteomes" id="UP000799753"/>
    </source>
</evidence>
<organism evidence="4 5">
    <name type="scientific">Massarina eburnea CBS 473.64</name>
    <dbReference type="NCBI Taxonomy" id="1395130"/>
    <lineage>
        <taxon>Eukaryota</taxon>
        <taxon>Fungi</taxon>
        <taxon>Dikarya</taxon>
        <taxon>Ascomycota</taxon>
        <taxon>Pezizomycotina</taxon>
        <taxon>Dothideomycetes</taxon>
        <taxon>Pleosporomycetidae</taxon>
        <taxon>Pleosporales</taxon>
        <taxon>Massarineae</taxon>
        <taxon>Massarinaceae</taxon>
        <taxon>Massarina</taxon>
    </lineage>
</organism>